<feature type="region of interest" description="Disordered" evidence="1">
    <location>
        <begin position="1"/>
        <end position="25"/>
    </location>
</feature>
<dbReference type="InterPro" id="IPR036259">
    <property type="entry name" value="MFS_trans_sf"/>
</dbReference>
<feature type="non-terminal residue" evidence="2">
    <location>
        <position position="121"/>
    </location>
</feature>
<dbReference type="AlphaFoldDB" id="A0A3E2GRF2"/>
<reference evidence="2 3" key="1">
    <citation type="submission" date="2018-05" db="EMBL/GenBank/DDBJ databases">
        <title>Draft genome sequence of Scytalidium lignicola DSM 105466, a ubiquitous saprotrophic fungus.</title>
        <authorList>
            <person name="Buettner E."/>
            <person name="Gebauer A.M."/>
            <person name="Hofrichter M."/>
            <person name="Liers C."/>
            <person name="Kellner H."/>
        </authorList>
    </citation>
    <scope>NUCLEOTIDE SEQUENCE [LARGE SCALE GENOMIC DNA]</scope>
    <source>
        <strain evidence="2 3">DSM 105466</strain>
    </source>
</reference>
<comment type="caution">
    <text evidence="2">The sequence shown here is derived from an EMBL/GenBank/DDBJ whole genome shotgun (WGS) entry which is preliminary data.</text>
</comment>
<keyword evidence="3" id="KW-1185">Reference proteome</keyword>
<dbReference type="Gene3D" id="1.20.1250.20">
    <property type="entry name" value="MFS general substrate transporter like domains"/>
    <property type="match status" value="1"/>
</dbReference>
<name>A0A3E2GRF2_SCYLI</name>
<gene>
    <name evidence="2" type="ORF">B7463_g12672</name>
</gene>
<feature type="non-terminal residue" evidence="2">
    <location>
        <position position="1"/>
    </location>
</feature>
<protein>
    <submittedName>
        <fullName evidence="2">Uncharacterized protein</fullName>
    </submittedName>
</protein>
<dbReference type="EMBL" id="NCSJ02000665">
    <property type="protein sequence ID" value="RFU23666.1"/>
    <property type="molecule type" value="Genomic_DNA"/>
</dbReference>
<dbReference type="Proteomes" id="UP000258309">
    <property type="component" value="Unassembled WGS sequence"/>
</dbReference>
<accession>A0A3E2GRF2</accession>
<evidence type="ECO:0000313" key="3">
    <source>
        <dbReference type="Proteomes" id="UP000258309"/>
    </source>
</evidence>
<evidence type="ECO:0000256" key="1">
    <source>
        <dbReference type="SAM" id="MobiDB-lite"/>
    </source>
</evidence>
<proteinExistence type="predicted"/>
<organism evidence="2 3">
    <name type="scientific">Scytalidium lignicola</name>
    <name type="common">Hyphomycete</name>
    <dbReference type="NCBI Taxonomy" id="5539"/>
    <lineage>
        <taxon>Eukaryota</taxon>
        <taxon>Fungi</taxon>
        <taxon>Dikarya</taxon>
        <taxon>Ascomycota</taxon>
        <taxon>Pezizomycotina</taxon>
        <taxon>Leotiomycetes</taxon>
        <taxon>Leotiomycetes incertae sedis</taxon>
        <taxon>Scytalidium</taxon>
    </lineage>
</organism>
<sequence length="121" mass="13581">MKRKYPGSISGRHLRFQSPDSREPQPPIWVYGPEIIPLAHRAKGEGIATACLWLSSFVTAEIVPTAGLSLEAIDRFMNKNTNPIKKADELRRNAKRGRDLNLDQSLDEETKIEVSGHIEMA</sequence>
<evidence type="ECO:0000313" key="2">
    <source>
        <dbReference type="EMBL" id="RFU23666.1"/>
    </source>
</evidence>